<dbReference type="PANTHER" id="PTHR33877">
    <property type="entry name" value="SLL1193 PROTEIN"/>
    <property type="match status" value="1"/>
</dbReference>
<dbReference type="Gene3D" id="1.10.30.50">
    <property type="match status" value="1"/>
</dbReference>
<dbReference type="GO" id="GO:0004519">
    <property type="term" value="F:endonuclease activity"/>
    <property type="evidence" value="ECO:0007669"/>
    <property type="project" value="UniProtKB-KW"/>
</dbReference>
<dbReference type="SMART" id="SM00507">
    <property type="entry name" value="HNHc"/>
    <property type="match status" value="1"/>
</dbReference>
<feature type="domain" description="HNH nuclease" evidence="1">
    <location>
        <begin position="4"/>
        <end position="60"/>
    </location>
</feature>
<dbReference type="InterPro" id="IPR052892">
    <property type="entry name" value="NA-targeting_endonuclease"/>
</dbReference>
<evidence type="ECO:0000313" key="3">
    <source>
        <dbReference type="Proteomes" id="UP000001574"/>
    </source>
</evidence>
<evidence type="ECO:0000313" key="2">
    <source>
        <dbReference type="EMBL" id="ABK67238.1"/>
    </source>
</evidence>
<dbReference type="EMBL" id="CP000479">
    <property type="protein sequence ID" value="ABK67238.1"/>
    <property type="molecule type" value="Genomic_DNA"/>
</dbReference>
<organism evidence="2 3">
    <name type="scientific">Mycobacterium avium (strain 104)</name>
    <dbReference type="NCBI Taxonomy" id="243243"/>
    <lineage>
        <taxon>Bacteria</taxon>
        <taxon>Bacillati</taxon>
        <taxon>Actinomycetota</taxon>
        <taxon>Actinomycetes</taxon>
        <taxon>Mycobacteriales</taxon>
        <taxon>Mycobacteriaceae</taxon>
        <taxon>Mycobacterium</taxon>
        <taxon>Mycobacterium avium complex (MAC)</taxon>
    </lineage>
</organism>
<dbReference type="PANTHER" id="PTHR33877:SF1">
    <property type="entry name" value="TYPE IV METHYL-DIRECTED RESTRICTION ENZYME ECOKMCRA"/>
    <property type="match status" value="1"/>
</dbReference>
<dbReference type="CDD" id="cd00085">
    <property type="entry name" value="HNHc"/>
    <property type="match status" value="1"/>
</dbReference>
<dbReference type="KEGG" id="mav:MAV_1236"/>
<accession>A0A0H2ZYV8</accession>
<gene>
    <name evidence="2" type="ordered locus">MAV_1236</name>
</gene>
<keyword evidence="2" id="KW-0255">Endonuclease</keyword>
<dbReference type="GO" id="GO:0008270">
    <property type="term" value="F:zinc ion binding"/>
    <property type="evidence" value="ECO:0007669"/>
    <property type="project" value="InterPro"/>
</dbReference>
<dbReference type="InterPro" id="IPR003615">
    <property type="entry name" value="HNH_nuc"/>
</dbReference>
<keyword evidence="2" id="KW-0378">Hydrolase</keyword>
<evidence type="ECO:0000259" key="1">
    <source>
        <dbReference type="SMART" id="SM00507"/>
    </source>
</evidence>
<reference evidence="2 3" key="1">
    <citation type="submission" date="2006-10" db="EMBL/GenBank/DDBJ databases">
        <authorList>
            <person name="Fleischmann R.D."/>
            <person name="Dodson R.J."/>
            <person name="Haft D.H."/>
            <person name="Merkel J.S."/>
            <person name="Nelson W.C."/>
            <person name="Fraser C.M."/>
        </authorList>
    </citation>
    <scope>NUCLEOTIDE SEQUENCE [LARGE SCALE GENOMIC DNA]</scope>
    <source>
        <strain evidence="2 3">104</strain>
    </source>
</reference>
<sequence>MTSRLRNSIKVRDHYTCRYCSVSLAAEPHLLLEVNHIVPISKGGMSTPDNLQTLCWRCNRTKSNKVATA</sequence>
<dbReference type="Pfam" id="PF01844">
    <property type="entry name" value="HNH"/>
    <property type="match status" value="1"/>
</dbReference>
<dbReference type="InterPro" id="IPR002711">
    <property type="entry name" value="HNH"/>
</dbReference>
<name>A0A0H2ZYV8_MYCA1</name>
<proteinExistence type="predicted"/>
<keyword evidence="2" id="KW-0540">Nuclease</keyword>
<dbReference type="AlphaFoldDB" id="A0A0H2ZYV8"/>
<dbReference type="HOGENOM" id="CLU_2771394_0_0_11"/>
<protein>
    <submittedName>
        <fullName evidence="2">HNH endonuclease, putative</fullName>
    </submittedName>
</protein>
<dbReference type="GO" id="GO:0003676">
    <property type="term" value="F:nucleic acid binding"/>
    <property type="evidence" value="ECO:0007669"/>
    <property type="project" value="InterPro"/>
</dbReference>
<dbReference type="Proteomes" id="UP000001574">
    <property type="component" value="Chromosome"/>
</dbReference>